<evidence type="ECO:0000313" key="3">
    <source>
        <dbReference type="Proteomes" id="UP000735302"/>
    </source>
</evidence>
<keyword evidence="3" id="KW-1185">Reference proteome</keyword>
<keyword evidence="1" id="KW-1133">Transmembrane helix</keyword>
<keyword evidence="1" id="KW-0472">Membrane</keyword>
<reference evidence="2 3" key="1">
    <citation type="journal article" date="2021" name="Elife">
        <title>Chloroplast acquisition without the gene transfer in kleptoplastic sea slugs, Plakobranchus ocellatus.</title>
        <authorList>
            <person name="Maeda T."/>
            <person name="Takahashi S."/>
            <person name="Yoshida T."/>
            <person name="Shimamura S."/>
            <person name="Takaki Y."/>
            <person name="Nagai Y."/>
            <person name="Toyoda A."/>
            <person name="Suzuki Y."/>
            <person name="Arimoto A."/>
            <person name="Ishii H."/>
            <person name="Satoh N."/>
            <person name="Nishiyama T."/>
            <person name="Hasebe M."/>
            <person name="Maruyama T."/>
            <person name="Minagawa J."/>
            <person name="Obokata J."/>
            <person name="Shigenobu S."/>
        </authorList>
    </citation>
    <scope>NUCLEOTIDE SEQUENCE [LARGE SCALE GENOMIC DNA]</scope>
</reference>
<accession>A0AAV4A6X2</accession>
<gene>
    <name evidence="2" type="ORF">PoB_002954200</name>
</gene>
<dbReference type="AlphaFoldDB" id="A0AAV4A6X2"/>
<proteinExistence type="predicted"/>
<evidence type="ECO:0000256" key="1">
    <source>
        <dbReference type="SAM" id="Phobius"/>
    </source>
</evidence>
<organism evidence="2 3">
    <name type="scientific">Plakobranchus ocellatus</name>
    <dbReference type="NCBI Taxonomy" id="259542"/>
    <lineage>
        <taxon>Eukaryota</taxon>
        <taxon>Metazoa</taxon>
        <taxon>Spiralia</taxon>
        <taxon>Lophotrochozoa</taxon>
        <taxon>Mollusca</taxon>
        <taxon>Gastropoda</taxon>
        <taxon>Heterobranchia</taxon>
        <taxon>Euthyneura</taxon>
        <taxon>Panpulmonata</taxon>
        <taxon>Sacoglossa</taxon>
        <taxon>Placobranchoidea</taxon>
        <taxon>Plakobranchidae</taxon>
        <taxon>Plakobranchus</taxon>
    </lineage>
</organism>
<comment type="caution">
    <text evidence="2">The sequence shown here is derived from an EMBL/GenBank/DDBJ whole genome shotgun (WGS) entry which is preliminary data.</text>
</comment>
<keyword evidence="1" id="KW-0812">Transmembrane</keyword>
<sequence length="146" mass="16362">MRGLTTMRLRVIGLSILMSVFNSDMGKDVRSLVLMPSASIVVSVYIPNGLVCHIFILVLTAITIFSPELSMHIRALLTCLTAKNIVCCYVQHLWSGATWASIDEPDESLIGIRATLLTPLNRLPKRGTLFYRKRNAIRTGRRDNLF</sequence>
<protein>
    <submittedName>
        <fullName evidence="2">Uncharacterized protein</fullName>
    </submittedName>
</protein>
<feature type="transmembrane region" description="Helical" evidence="1">
    <location>
        <begin position="42"/>
        <end position="65"/>
    </location>
</feature>
<dbReference type="EMBL" id="BLXT01003709">
    <property type="protein sequence ID" value="GFO03037.1"/>
    <property type="molecule type" value="Genomic_DNA"/>
</dbReference>
<evidence type="ECO:0000313" key="2">
    <source>
        <dbReference type="EMBL" id="GFO03037.1"/>
    </source>
</evidence>
<dbReference type="Proteomes" id="UP000735302">
    <property type="component" value="Unassembled WGS sequence"/>
</dbReference>
<name>A0AAV4A6X2_9GAST</name>